<comment type="caution">
    <text evidence="3">The sequence shown here is derived from an EMBL/GenBank/DDBJ whole genome shotgun (WGS) entry which is preliminary data.</text>
</comment>
<dbReference type="InterPro" id="IPR005225">
    <property type="entry name" value="Small_GTP-bd"/>
</dbReference>
<dbReference type="PROSITE" id="PS51421">
    <property type="entry name" value="RAS"/>
    <property type="match status" value="1"/>
</dbReference>
<evidence type="ECO:0000256" key="2">
    <source>
        <dbReference type="ARBA" id="ARBA00023134"/>
    </source>
</evidence>
<dbReference type="InterPro" id="IPR001806">
    <property type="entry name" value="Small_GTPase"/>
</dbReference>
<reference evidence="3 4" key="1">
    <citation type="submission" date="2023-09" db="EMBL/GenBank/DDBJ databases">
        <title>Pangenome analysis of Batrachochytrium dendrobatidis and related Chytrids.</title>
        <authorList>
            <person name="Yacoub M.N."/>
            <person name="Stajich J.E."/>
            <person name="James T.Y."/>
        </authorList>
    </citation>
    <scope>NUCLEOTIDE SEQUENCE [LARGE SCALE GENOMIC DNA]</scope>
    <source>
        <strain evidence="3 4">JEL0888</strain>
    </source>
</reference>
<gene>
    <name evidence="3" type="primary">ras2</name>
    <name evidence="3" type="ORF">HK105_201760</name>
</gene>
<dbReference type="PANTHER" id="PTHR24070">
    <property type="entry name" value="RAS, DI-RAS, AND RHEB FAMILY MEMBERS OF SMALL GTPASE SUPERFAMILY"/>
    <property type="match status" value="1"/>
</dbReference>
<evidence type="ECO:0000256" key="1">
    <source>
        <dbReference type="ARBA" id="ARBA00022741"/>
    </source>
</evidence>
<proteinExistence type="predicted"/>
<keyword evidence="2" id="KW-0342">GTP-binding</keyword>
<organism evidence="3 4">
    <name type="scientific">Polyrhizophydium stewartii</name>
    <dbReference type="NCBI Taxonomy" id="2732419"/>
    <lineage>
        <taxon>Eukaryota</taxon>
        <taxon>Fungi</taxon>
        <taxon>Fungi incertae sedis</taxon>
        <taxon>Chytridiomycota</taxon>
        <taxon>Chytridiomycota incertae sedis</taxon>
        <taxon>Chytridiomycetes</taxon>
        <taxon>Rhizophydiales</taxon>
        <taxon>Rhizophydiales incertae sedis</taxon>
        <taxon>Polyrhizophydium</taxon>
    </lineage>
</organism>
<name>A0ABR4NHE1_9FUNG</name>
<dbReference type="InterPro" id="IPR027417">
    <property type="entry name" value="P-loop_NTPase"/>
</dbReference>
<accession>A0ABR4NHE1</accession>
<keyword evidence="4" id="KW-1185">Reference proteome</keyword>
<keyword evidence="1" id="KW-0547">Nucleotide-binding</keyword>
<protein>
    <submittedName>
        <fullName evidence="3">RAS2 protein</fullName>
    </submittedName>
</protein>
<dbReference type="NCBIfam" id="TIGR00231">
    <property type="entry name" value="small_GTP"/>
    <property type="match status" value="1"/>
</dbReference>
<dbReference type="Gene3D" id="3.40.50.300">
    <property type="entry name" value="P-loop containing nucleotide triphosphate hydrolases"/>
    <property type="match status" value="1"/>
</dbReference>
<dbReference type="SMART" id="SM00175">
    <property type="entry name" value="RAB"/>
    <property type="match status" value="1"/>
</dbReference>
<dbReference type="SMART" id="SM00174">
    <property type="entry name" value="RHO"/>
    <property type="match status" value="1"/>
</dbReference>
<dbReference type="PRINTS" id="PR00449">
    <property type="entry name" value="RASTRNSFRMNG"/>
</dbReference>
<sequence length="183" mass="20928">MTLYRLVVLGDGGVGKTALTIQTYDPTIEDSYRKQVVIDDQPCILEILDTAGQEEYTALRDQWIRDGEGFLLCFSITSRSTFERLERFKDQIERVKDIDSSRQMVPMIVVGNKADRVLDREVSTAEGLNLARHLRCDYIETSAKTAQGVEKAFYSVVRLIRRQRNHDSGIQIPTKKKNKCLLL</sequence>
<evidence type="ECO:0000313" key="3">
    <source>
        <dbReference type="EMBL" id="KAL2918926.1"/>
    </source>
</evidence>
<dbReference type="Pfam" id="PF00071">
    <property type="entry name" value="Ras"/>
    <property type="match status" value="1"/>
</dbReference>
<dbReference type="SUPFAM" id="SSF52540">
    <property type="entry name" value="P-loop containing nucleoside triphosphate hydrolases"/>
    <property type="match status" value="1"/>
</dbReference>
<evidence type="ECO:0000313" key="4">
    <source>
        <dbReference type="Proteomes" id="UP001527925"/>
    </source>
</evidence>
<dbReference type="InterPro" id="IPR020849">
    <property type="entry name" value="Small_GTPase_Ras-type"/>
</dbReference>
<dbReference type="PROSITE" id="PS51420">
    <property type="entry name" value="RHO"/>
    <property type="match status" value="1"/>
</dbReference>
<dbReference type="PROSITE" id="PS51419">
    <property type="entry name" value="RAB"/>
    <property type="match status" value="1"/>
</dbReference>
<dbReference type="EMBL" id="JADGIZ020000005">
    <property type="protein sequence ID" value="KAL2918926.1"/>
    <property type="molecule type" value="Genomic_DNA"/>
</dbReference>
<dbReference type="SMART" id="SM00173">
    <property type="entry name" value="RAS"/>
    <property type="match status" value="1"/>
</dbReference>
<dbReference type="Proteomes" id="UP001527925">
    <property type="component" value="Unassembled WGS sequence"/>
</dbReference>